<dbReference type="InterPro" id="IPR007197">
    <property type="entry name" value="rSAM"/>
</dbReference>
<name>A0A0P6XHH7_9CHLR</name>
<comment type="caution">
    <text evidence="6">The sequence shown here is derived from an EMBL/GenBank/DDBJ whole genome shotgun (WGS) entry which is preliminary data.</text>
</comment>
<dbReference type="EMBL" id="LGHJ01000016">
    <property type="protein sequence ID" value="KPL74941.1"/>
    <property type="molecule type" value="Genomic_DNA"/>
</dbReference>
<dbReference type="InterPro" id="IPR058240">
    <property type="entry name" value="rSAM_sf"/>
</dbReference>
<dbReference type="AlphaFoldDB" id="A0A0P6XHH7"/>
<dbReference type="InterPro" id="IPR041881">
    <property type="entry name" value="PqqD_sf"/>
</dbReference>
<evidence type="ECO:0000256" key="1">
    <source>
        <dbReference type="ARBA" id="ARBA00022691"/>
    </source>
</evidence>
<feature type="domain" description="Radical SAM core" evidence="5">
    <location>
        <begin position="157"/>
        <end position="244"/>
    </location>
</feature>
<organism evidence="6 7">
    <name type="scientific">Bellilinea caldifistulae</name>
    <dbReference type="NCBI Taxonomy" id="360411"/>
    <lineage>
        <taxon>Bacteria</taxon>
        <taxon>Bacillati</taxon>
        <taxon>Chloroflexota</taxon>
        <taxon>Anaerolineae</taxon>
        <taxon>Anaerolineales</taxon>
        <taxon>Anaerolineaceae</taxon>
        <taxon>Bellilinea</taxon>
    </lineage>
</organism>
<dbReference type="Pfam" id="PF04055">
    <property type="entry name" value="Radical_SAM"/>
    <property type="match status" value="1"/>
</dbReference>
<evidence type="ECO:0000256" key="3">
    <source>
        <dbReference type="ARBA" id="ARBA00023004"/>
    </source>
</evidence>
<dbReference type="Pfam" id="PF05402">
    <property type="entry name" value="PqqD"/>
    <property type="match status" value="1"/>
</dbReference>
<dbReference type="PANTHER" id="PTHR11228:SF7">
    <property type="entry name" value="PQQA PEPTIDE CYCLASE"/>
    <property type="match status" value="1"/>
</dbReference>
<proteinExistence type="predicted"/>
<dbReference type="InterPro" id="IPR008792">
    <property type="entry name" value="PQQD"/>
</dbReference>
<keyword evidence="7" id="KW-1185">Reference proteome</keyword>
<dbReference type="Gene3D" id="3.20.20.70">
    <property type="entry name" value="Aldolase class I"/>
    <property type="match status" value="1"/>
</dbReference>
<keyword evidence="2" id="KW-0479">Metal-binding</keyword>
<evidence type="ECO:0000256" key="4">
    <source>
        <dbReference type="ARBA" id="ARBA00023014"/>
    </source>
</evidence>
<dbReference type="GO" id="GO:0051536">
    <property type="term" value="F:iron-sulfur cluster binding"/>
    <property type="evidence" value="ECO:0007669"/>
    <property type="project" value="UniProtKB-KW"/>
</dbReference>
<dbReference type="InterPro" id="IPR013785">
    <property type="entry name" value="Aldolase_TIM"/>
</dbReference>
<accession>A0A0P6XHH7</accession>
<keyword evidence="3" id="KW-0408">Iron</keyword>
<sequence>MFNRIRETINRIFQPVQPLEAGIYTFIAPPEAAFPYRLHLRIEGDGSGVLILNASTVLHLNQTGAEYAYHLIQQHTEEEVASELSKRYRVSKEQVRQDFISFRDRLMTLIETTDLDPVTYLEFDRVNVHERRLSAPLRLDCALTYATPTPRTTGSTPLERVKRELLTKEWQTILEKAWNAGIPHVIFTGGEPALRPDLIELVEFAERIGMVTGVLTSGYRFSEHKFLSDILQAGLDHLMIVLDEQEEYCWEAIRDSIASDLFVTVHLTISVRNQNRLNEILEKLAELNVKSLSLTIEDPSLKPILQQAQEHAFAHQMSLVWDLPVPYSELNPIGLELQTEGQAEYFDGAGNAWLYVEPDGDVLPAQGKTILLGNFLTDDWATIWQNAQKLNQTEA</sequence>
<dbReference type="GO" id="GO:0006783">
    <property type="term" value="P:heme biosynthetic process"/>
    <property type="evidence" value="ECO:0007669"/>
    <property type="project" value="TreeGrafter"/>
</dbReference>
<dbReference type="SUPFAM" id="SSF102114">
    <property type="entry name" value="Radical SAM enzymes"/>
    <property type="match status" value="1"/>
</dbReference>
<dbReference type="RefSeq" id="WP_061915917.1">
    <property type="nucleotide sequence ID" value="NZ_DF967971.1"/>
</dbReference>
<dbReference type="InterPro" id="IPR050377">
    <property type="entry name" value="Radical_SAM_PqqE_MftC-like"/>
</dbReference>
<dbReference type="GO" id="GO:0046872">
    <property type="term" value="F:metal ion binding"/>
    <property type="evidence" value="ECO:0007669"/>
    <property type="project" value="UniProtKB-KW"/>
</dbReference>
<dbReference type="GO" id="GO:0003824">
    <property type="term" value="F:catalytic activity"/>
    <property type="evidence" value="ECO:0007669"/>
    <property type="project" value="InterPro"/>
</dbReference>
<dbReference type="STRING" id="360411.AC812_10510"/>
<dbReference type="PATRIC" id="fig|360411.5.peg.2717"/>
<keyword evidence="4" id="KW-0411">Iron-sulfur</keyword>
<keyword evidence="1" id="KW-0949">S-adenosyl-L-methionine</keyword>
<dbReference type="Proteomes" id="UP000050514">
    <property type="component" value="Unassembled WGS sequence"/>
</dbReference>
<evidence type="ECO:0000313" key="6">
    <source>
        <dbReference type="EMBL" id="KPL74941.1"/>
    </source>
</evidence>
<reference evidence="6 7" key="1">
    <citation type="submission" date="2015-07" db="EMBL/GenBank/DDBJ databases">
        <title>Draft genome of Bellilinea caldifistulae DSM 17877.</title>
        <authorList>
            <person name="Hemp J."/>
            <person name="Ward L.M."/>
            <person name="Pace L.A."/>
            <person name="Fischer W.W."/>
        </authorList>
    </citation>
    <scope>NUCLEOTIDE SEQUENCE [LARGE SCALE GENOMIC DNA]</scope>
    <source>
        <strain evidence="6 7">GOMI-1</strain>
    </source>
</reference>
<dbReference type="PANTHER" id="PTHR11228">
    <property type="entry name" value="RADICAL SAM DOMAIN PROTEIN"/>
    <property type="match status" value="1"/>
</dbReference>
<dbReference type="CDD" id="cd01335">
    <property type="entry name" value="Radical_SAM"/>
    <property type="match status" value="1"/>
</dbReference>
<evidence type="ECO:0000313" key="7">
    <source>
        <dbReference type="Proteomes" id="UP000050514"/>
    </source>
</evidence>
<evidence type="ECO:0000256" key="2">
    <source>
        <dbReference type="ARBA" id="ARBA00022723"/>
    </source>
</evidence>
<protein>
    <recommendedName>
        <fullName evidence="5">Radical SAM core domain-containing protein</fullName>
    </recommendedName>
</protein>
<gene>
    <name evidence="6" type="ORF">AC812_10510</name>
</gene>
<dbReference type="Gene3D" id="1.10.10.1150">
    <property type="entry name" value="Coenzyme PQQ synthesis protein D (PqqD)"/>
    <property type="match status" value="1"/>
</dbReference>
<evidence type="ECO:0000259" key="5">
    <source>
        <dbReference type="Pfam" id="PF04055"/>
    </source>
</evidence>